<dbReference type="PANTHER" id="PTHR45913">
    <property type="entry name" value="EPM2A-INTERACTING PROTEIN 1"/>
    <property type="match status" value="1"/>
</dbReference>
<protein>
    <submittedName>
        <fullName evidence="1">Uncharacterized protein</fullName>
    </submittedName>
</protein>
<reference evidence="1" key="1">
    <citation type="submission" date="2015-11" db="EMBL/GenBank/DDBJ databases">
        <title>De novo transcriptome assembly of four potential Pierce s Disease insect vectors from Arizona vineyards.</title>
        <authorList>
            <person name="Tassone E.E."/>
        </authorList>
    </citation>
    <scope>NUCLEOTIDE SEQUENCE</scope>
</reference>
<dbReference type="AlphaFoldDB" id="A0A1B6KD62"/>
<feature type="non-terminal residue" evidence="1">
    <location>
        <position position="318"/>
    </location>
</feature>
<proteinExistence type="predicted"/>
<name>A0A1B6KD62_9HEMI</name>
<gene>
    <name evidence="1" type="ORF">g.48522</name>
</gene>
<organism evidence="1">
    <name type="scientific">Graphocephala atropunctata</name>
    <dbReference type="NCBI Taxonomy" id="36148"/>
    <lineage>
        <taxon>Eukaryota</taxon>
        <taxon>Metazoa</taxon>
        <taxon>Ecdysozoa</taxon>
        <taxon>Arthropoda</taxon>
        <taxon>Hexapoda</taxon>
        <taxon>Insecta</taxon>
        <taxon>Pterygota</taxon>
        <taxon>Neoptera</taxon>
        <taxon>Paraneoptera</taxon>
        <taxon>Hemiptera</taxon>
        <taxon>Auchenorrhyncha</taxon>
        <taxon>Membracoidea</taxon>
        <taxon>Cicadellidae</taxon>
        <taxon>Cicadellinae</taxon>
        <taxon>Cicadellini</taxon>
        <taxon>Graphocephala</taxon>
    </lineage>
</organism>
<dbReference type="EMBL" id="GEBQ01030585">
    <property type="protein sequence ID" value="JAT09392.1"/>
    <property type="molecule type" value="Transcribed_RNA"/>
</dbReference>
<dbReference type="PANTHER" id="PTHR45913:SF21">
    <property type="entry name" value="DUF4371 DOMAIN-CONTAINING PROTEIN"/>
    <property type="match status" value="1"/>
</dbReference>
<sequence length="318" mass="36053">MASSSKKPKTYHFYAEWETDYFFTQVKDKCVCLICNVSVSVGKKGNVERHFKTVHSGIEKDYPLNSTLRREVLQLKSQLNAQQSTVFKTLDKNKAATEASFRVSKVIAQHRKPYEDGELIKVAFLEAADTLFDNFKNKAEIMSAIKSVQLSANTVMRRVEAMSSDVVSQLKTDFDRCSYFSLQFDESTDIVDTAQLAVFVRMVFEDFETKEELVKVVPLTGHTTGNYVFLAFKKLIESENIPVKRLVGIATDGAPAMVGVEKGFIALCRKDSDIPKFLSYHCIIHQQSLYGKFLSMNNVMKTVVKVVNKIRAHALQRR</sequence>
<evidence type="ECO:0000313" key="1">
    <source>
        <dbReference type="EMBL" id="JAT09392.1"/>
    </source>
</evidence>
<accession>A0A1B6KD62</accession>